<evidence type="ECO:0000259" key="1">
    <source>
        <dbReference type="Pfam" id="PF14508"/>
    </source>
</evidence>
<name>A0A5J4R064_9ZZZZ</name>
<reference evidence="2" key="1">
    <citation type="submission" date="2019-03" db="EMBL/GenBank/DDBJ databases">
        <title>Single cell metagenomics reveals metabolic interactions within the superorganism composed of flagellate Streblomastix strix and complex community of Bacteroidetes bacteria on its surface.</title>
        <authorList>
            <person name="Treitli S.C."/>
            <person name="Kolisko M."/>
            <person name="Husnik F."/>
            <person name="Keeling P."/>
            <person name="Hampl V."/>
        </authorList>
    </citation>
    <scope>NUCLEOTIDE SEQUENCE</scope>
    <source>
        <strain evidence="2">STM</strain>
    </source>
</reference>
<dbReference type="PANTHER" id="PTHR35803">
    <property type="entry name" value="GLUCAN 1,4-ALPHA-GLUCOSIDASE SUSB-RELATED"/>
    <property type="match status" value="1"/>
</dbReference>
<keyword evidence="2" id="KW-0326">Glycosidase</keyword>
<accession>A0A5J4R064</accession>
<dbReference type="Pfam" id="PF14508">
    <property type="entry name" value="GH97_N"/>
    <property type="match status" value="1"/>
</dbReference>
<proteinExistence type="predicted"/>
<organism evidence="2">
    <name type="scientific">termite gut metagenome</name>
    <dbReference type="NCBI Taxonomy" id="433724"/>
    <lineage>
        <taxon>unclassified sequences</taxon>
        <taxon>metagenomes</taxon>
        <taxon>organismal metagenomes</taxon>
    </lineage>
</organism>
<dbReference type="InterPro" id="IPR029486">
    <property type="entry name" value="GH97_N"/>
</dbReference>
<evidence type="ECO:0000313" key="2">
    <source>
        <dbReference type="EMBL" id="KAA6326945.1"/>
    </source>
</evidence>
<dbReference type="EC" id="3.2.1.22" evidence="2"/>
<dbReference type="EMBL" id="SNRY01002073">
    <property type="protein sequence ID" value="KAA6326945.1"/>
    <property type="molecule type" value="Genomic_DNA"/>
</dbReference>
<keyword evidence="2" id="KW-0378">Hydrolase</keyword>
<dbReference type="Gene3D" id="2.70.98.10">
    <property type="match status" value="1"/>
</dbReference>
<dbReference type="AlphaFoldDB" id="A0A5J4R064"/>
<gene>
    <name evidence="2" type="ORF">EZS27_024017</name>
</gene>
<comment type="caution">
    <text evidence="2">The sequence shown here is derived from an EMBL/GenBank/DDBJ whole genome shotgun (WGS) entry which is preliminary data.</text>
</comment>
<feature type="non-terminal residue" evidence="2">
    <location>
        <position position="104"/>
    </location>
</feature>
<dbReference type="InterPro" id="IPR014718">
    <property type="entry name" value="GH-type_carb-bd"/>
</dbReference>
<dbReference type="PANTHER" id="PTHR35803:SF2">
    <property type="entry name" value="RETAINING ALPHA-GALACTOSIDASE"/>
    <property type="match status" value="1"/>
</dbReference>
<feature type="domain" description="Glycosyl-hydrolase 97 N-terminal" evidence="1">
    <location>
        <begin position="27"/>
        <end position="103"/>
    </location>
</feature>
<sequence>MKNKFVITILFACLFVFSVQAQNQFTLTSPNGRIAAAINIGDKLTYSVTHDGQTVIEASPLSLTLSTGEVWGDKARLSKSNTRNVKNTITSPFYRKDKIEDEYA</sequence>
<dbReference type="GO" id="GO:0004557">
    <property type="term" value="F:alpha-galactosidase activity"/>
    <property type="evidence" value="ECO:0007669"/>
    <property type="project" value="UniProtKB-EC"/>
</dbReference>
<dbReference type="InterPro" id="IPR052720">
    <property type="entry name" value="Glycosyl_hydrolase_97"/>
</dbReference>
<protein>
    <submittedName>
        <fullName evidence="2">Alpha-glucosidase</fullName>
        <ecNumber evidence="2">3.2.1.22</ecNumber>
    </submittedName>
</protein>
<dbReference type="GO" id="GO:0030246">
    <property type="term" value="F:carbohydrate binding"/>
    <property type="evidence" value="ECO:0007669"/>
    <property type="project" value="InterPro"/>
</dbReference>